<keyword evidence="2" id="KW-1185">Reference proteome</keyword>
<dbReference type="Proteomes" id="UP000281553">
    <property type="component" value="Unassembled WGS sequence"/>
</dbReference>
<name>A0A3P7NA34_DIBLA</name>
<evidence type="ECO:0000313" key="1">
    <source>
        <dbReference type="EMBL" id="VDN33813.1"/>
    </source>
</evidence>
<accession>A0A3P7NA34</accession>
<dbReference type="AlphaFoldDB" id="A0A3P7NA34"/>
<dbReference type="GO" id="GO:0060271">
    <property type="term" value="P:cilium assembly"/>
    <property type="evidence" value="ECO:0007669"/>
    <property type="project" value="TreeGrafter"/>
</dbReference>
<dbReference type="GO" id="GO:0005929">
    <property type="term" value="C:cilium"/>
    <property type="evidence" value="ECO:0007669"/>
    <property type="project" value="TreeGrafter"/>
</dbReference>
<dbReference type="EMBL" id="UYRU01084316">
    <property type="protein sequence ID" value="VDN33813.1"/>
    <property type="molecule type" value="Genomic_DNA"/>
</dbReference>
<protein>
    <recommendedName>
        <fullName evidence="3">MSP domain-containing protein</fullName>
    </recommendedName>
</protein>
<dbReference type="PANTHER" id="PTHR45912:SF3">
    <property type="entry name" value="CILIA- AND FLAGELLA-ASSOCIATED PROTEIN 47"/>
    <property type="match status" value="1"/>
</dbReference>
<sequence length="225" mass="24539">MLSVYPTNLTLTTKDMSLADPCRPGLRGFVRLTNALNAPAVFRWVPLFDEEGSTFFQIRPKSGVVDAFSQLDCEVDYDHAYGASKNGSFDLYVCALPADQSCLSEEEDLEGAWAAGEQKTSQPVERLICTAKLPTPRVSTASTRLTLGAIPLGLASSWTVSLVNTGKAVAFFRNELTASSCTRQKENSKRLLGRPDVPCCRKVTLTCWPTTGLLAVNGRNSIRVR</sequence>
<evidence type="ECO:0008006" key="3">
    <source>
        <dbReference type="Google" id="ProtNLM"/>
    </source>
</evidence>
<gene>
    <name evidence="1" type="ORF">DILT_LOCUS16337</name>
</gene>
<reference evidence="1 2" key="1">
    <citation type="submission" date="2018-11" db="EMBL/GenBank/DDBJ databases">
        <authorList>
            <consortium name="Pathogen Informatics"/>
        </authorList>
    </citation>
    <scope>NUCLEOTIDE SEQUENCE [LARGE SCALE GENOMIC DNA]</scope>
</reference>
<dbReference type="OrthoDB" id="10060824at2759"/>
<proteinExistence type="predicted"/>
<evidence type="ECO:0000313" key="2">
    <source>
        <dbReference type="Proteomes" id="UP000281553"/>
    </source>
</evidence>
<dbReference type="PANTHER" id="PTHR45912">
    <property type="entry name" value="CILIA- AND FLAGELLA-ASSOCIATED PROTEIN 47"/>
    <property type="match status" value="1"/>
</dbReference>
<organism evidence="1 2">
    <name type="scientific">Dibothriocephalus latus</name>
    <name type="common">Fish tapeworm</name>
    <name type="synonym">Diphyllobothrium latum</name>
    <dbReference type="NCBI Taxonomy" id="60516"/>
    <lineage>
        <taxon>Eukaryota</taxon>
        <taxon>Metazoa</taxon>
        <taxon>Spiralia</taxon>
        <taxon>Lophotrochozoa</taxon>
        <taxon>Platyhelminthes</taxon>
        <taxon>Cestoda</taxon>
        <taxon>Eucestoda</taxon>
        <taxon>Diphyllobothriidea</taxon>
        <taxon>Diphyllobothriidae</taxon>
        <taxon>Dibothriocephalus</taxon>
    </lineage>
</organism>